<dbReference type="HOGENOM" id="CLU_2254821_0_0_1"/>
<evidence type="ECO:0000313" key="2">
    <source>
        <dbReference type="Proteomes" id="UP000001514"/>
    </source>
</evidence>
<dbReference type="KEGG" id="smo:SELMODRAFT_411710"/>
<name>D8RIT0_SELML</name>
<reference evidence="1 2" key="1">
    <citation type="journal article" date="2011" name="Science">
        <title>The Selaginella genome identifies genetic changes associated with the evolution of vascular plants.</title>
        <authorList>
            <person name="Banks J.A."/>
            <person name="Nishiyama T."/>
            <person name="Hasebe M."/>
            <person name="Bowman J.L."/>
            <person name="Gribskov M."/>
            <person name="dePamphilis C."/>
            <person name="Albert V.A."/>
            <person name="Aono N."/>
            <person name="Aoyama T."/>
            <person name="Ambrose B.A."/>
            <person name="Ashton N.W."/>
            <person name="Axtell M.J."/>
            <person name="Barker E."/>
            <person name="Barker M.S."/>
            <person name="Bennetzen J.L."/>
            <person name="Bonawitz N.D."/>
            <person name="Chapple C."/>
            <person name="Cheng C."/>
            <person name="Correa L.G."/>
            <person name="Dacre M."/>
            <person name="DeBarry J."/>
            <person name="Dreyer I."/>
            <person name="Elias M."/>
            <person name="Engstrom E.M."/>
            <person name="Estelle M."/>
            <person name="Feng L."/>
            <person name="Finet C."/>
            <person name="Floyd S.K."/>
            <person name="Frommer W.B."/>
            <person name="Fujita T."/>
            <person name="Gramzow L."/>
            <person name="Gutensohn M."/>
            <person name="Harholt J."/>
            <person name="Hattori M."/>
            <person name="Heyl A."/>
            <person name="Hirai T."/>
            <person name="Hiwatashi Y."/>
            <person name="Ishikawa M."/>
            <person name="Iwata M."/>
            <person name="Karol K.G."/>
            <person name="Koehler B."/>
            <person name="Kolukisaoglu U."/>
            <person name="Kubo M."/>
            <person name="Kurata T."/>
            <person name="Lalonde S."/>
            <person name="Li K."/>
            <person name="Li Y."/>
            <person name="Litt A."/>
            <person name="Lyons E."/>
            <person name="Manning G."/>
            <person name="Maruyama T."/>
            <person name="Michael T.P."/>
            <person name="Mikami K."/>
            <person name="Miyazaki S."/>
            <person name="Morinaga S."/>
            <person name="Murata T."/>
            <person name="Mueller-Roeber B."/>
            <person name="Nelson D.R."/>
            <person name="Obara M."/>
            <person name="Oguri Y."/>
            <person name="Olmstead R.G."/>
            <person name="Onodera N."/>
            <person name="Petersen B.L."/>
            <person name="Pils B."/>
            <person name="Prigge M."/>
            <person name="Rensing S.A."/>
            <person name="Riano-Pachon D.M."/>
            <person name="Roberts A.W."/>
            <person name="Sato Y."/>
            <person name="Scheller H.V."/>
            <person name="Schulz B."/>
            <person name="Schulz C."/>
            <person name="Shakirov E.V."/>
            <person name="Shibagaki N."/>
            <person name="Shinohara N."/>
            <person name="Shippen D.E."/>
            <person name="Soerensen I."/>
            <person name="Sotooka R."/>
            <person name="Sugimoto N."/>
            <person name="Sugita M."/>
            <person name="Sumikawa N."/>
            <person name="Tanurdzic M."/>
            <person name="Theissen G."/>
            <person name="Ulvskov P."/>
            <person name="Wakazuki S."/>
            <person name="Weng J.K."/>
            <person name="Willats W.W."/>
            <person name="Wipf D."/>
            <person name="Wolf P.G."/>
            <person name="Yang L."/>
            <person name="Zimmer A.D."/>
            <person name="Zhu Q."/>
            <person name="Mitros T."/>
            <person name="Hellsten U."/>
            <person name="Loque D."/>
            <person name="Otillar R."/>
            <person name="Salamov A."/>
            <person name="Schmutz J."/>
            <person name="Shapiro H."/>
            <person name="Lindquist E."/>
            <person name="Lucas S."/>
            <person name="Rokhsar D."/>
            <person name="Grigoriev I.V."/>
        </authorList>
    </citation>
    <scope>NUCLEOTIDE SEQUENCE [LARGE SCALE GENOMIC DNA]</scope>
</reference>
<dbReference type="EMBL" id="GL377581">
    <property type="protein sequence ID" value="EFJ27800.1"/>
    <property type="molecule type" value="Genomic_DNA"/>
</dbReference>
<accession>D8RIT0</accession>
<organism evidence="2">
    <name type="scientific">Selaginella moellendorffii</name>
    <name type="common">Spikemoss</name>
    <dbReference type="NCBI Taxonomy" id="88036"/>
    <lineage>
        <taxon>Eukaryota</taxon>
        <taxon>Viridiplantae</taxon>
        <taxon>Streptophyta</taxon>
        <taxon>Embryophyta</taxon>
        <taxon>Tracheophyta</taxon>
        <taxon>Lycopodiopsida</taxon>
        <taxon>Selaginellales</taxon>
        <taxon>Selaginellaceae</taxon>
        <taxon>Selaginella</taxon>
    </lineage>
</organism>
<dbReference type="Gramene" id="EFJ27800">
    <property type="protein sequence ID" value="EFJ27800"/>
    <property type="gene ID" value="SELMODRAFT_411710"/>
</dbReference>
<sequence length="104" mass="11620">MSLPLFFFLLLHFFFLFAFCSVLTIFFSGFGPSSCHQKPVLRDIESHGLLALAESPPLEISLSSITKISSDKINISGPYSEEFGQASWLKIWDVKCSDPTHCSD</sequence>
<evidence type="ECO:0000313" key="1">
    <source>
        <dbReference type="EMBL" id="EFJ27800.1"/>
    </source>
</evidence>
<dbReference type="InParanoid" id="D8RIT0"/>
<proteinExistence type="predicted"/>
<dbReference type="AlphaFoldDB" id="D8RIT0"/>
<keyword evidence="2" id="KW-1185">Reference proteome</keyword>
<gene>
    <name evidence="1" type="ORF">SELMODRAFT_411710</name>
</gene>
<protein>
    <submittedName>
        <fullName evidence="1">Uncharacterized protein</fullName>
    </submittedName>
</protein>
<dbReference type="Proteomes" id="UP000001514">
    <property type="component" value="Unassembled WGS sequence"/>
</dbReference>